<reference evidence="9 10" key="1">
    <citation type="journal article" date="2019" name="Proc. Natl. Acad. Sci. U.S.A.">
        <title>Regulatory changes in pterin and carotenoid genes underlie balanced color polymorphisms in the wall lizard.</title>
        <authorList>
            <person name="Andrade P."/>
            <person name="Pinho C."/>
            <person name="Perez I de Lanuza G."/>
            <person name="Afonso S."/>
            <person name="Brejcha J."/>
            <person name="Rubin C.J."/>
            <person name="Wallerman O."/>
            <person name="Pereira P."/>
            <person name="Sabatino S.J."/>
            <person name="Bellati A."/>
            <person name="Pellitteri-Rosa D."/>
            <person name="Bosakova Z."/>
            <person name="Bunikis I."/>
            <person name="Carretero M.A."/>
            <person name="Feiner N."/>
            <person name="Marsik P."/>
            <person name="Pauperio F."/>
            <person name="Salvi D."/>
            <person name="Soler L."/>
            <person name="While G.M."/>
            <person name="Uller T."/>
            <person name="Font E."/>
            <person name="Andersson L."/>
            <person name="Carneiro M."/>
        </authorList>
    </citation>
    <scope>NUCLEOTIDE SEQUENCE</scope>
</reference>
<dbReference type="OMA" id="QMRFSSI"/>
<evidence type="ECO:0000256" key="1">
    <source>
        <dbReference type="ARBA" id="ARBA00004123"/>
    </source>
</evidence>
<dbReference type="Ensembl" id="ENSPMRT00000018283.1">
    <property type="protein sequence ID" value="ENSPMRP00000017167.1"/>
    <property type="gene ID" value="ENSPMRG00000011380.1"/>
</dbReference>
<keyword evidence="3" id="KW-0963">Cytoplasm</keyword>
<dbReference type="SUPFAM" id="SSF50729">
    <property type="entry name" value="PH domain-like"/>
    <property type="match status" value="1"/>
</dbReference>
<name>A0A670J1D6_PODMU</name>
<feature type="region of interest" description="Disordered" evidence="7">
    <location>
        <begin position="478"/>
        <end position="517"/>
    </location>
</feature>
<dbReference type="GeneID" id="114606635"/>
<feature type="compositionally biased region" description="Basic and acidic residues" evidence="7">
    <location>
        <begin position="278"/>
        <end position="292"/>
    </location>
</feature>
<sequence length="517" mass="58305">MRNQQIPASRVNDLCAGIGASCTEHRSQLSHFIKRRDPSDTWTMNQAADTTTNLYMFHTLDNSKHKDEGRCVIAQPIFVFKKERPCKRPAEDPVCKTEKVSTGCSRKRARSSSFSFQTSDSQSYRENVLSPKRARSSSFNILPTFPPPQPVKKNNIFMTSALLQKNTAVKETEKGLPSTNVQWDVLRPAILQPPQVPLRKPVEKIEIENVLEDKHESDPEVSGDTCLWADDSERPLPSLHISGLETISNQLPEGRTFSSSRHSDFVFGENIVERVLRPAKSPELHSESDNNGKKSTSPIGFHTRSPQTTPFFAKDTTLVESAAAYVSSKPTQRYLLDKVEVTTGEEAEHNVLQINCRLFLFNKVSSSWTERGSGSLRLNDTSSNQCGMLQSRLIMRNHGSMRLILNTRLWTQMVIERANRKSLCITATDLEDSCVKVFLIQASSKDAASLYAAIHHRLVAMRSFADQECDVNHVEQEPDIQPLNYDSDEDENEKITQVSSNKSDHSQWIRRQPVVCS</sequence>
<feature type="compositionally biased region" description="Polar residues" evidence="7">
    <location>
        <begin position="293"/>
        <end position="308"/>
    </location>
</feature>
<dbReference type="GO" id="GO:1901706">
    <property type="term" value="P:mesenchymal cell differentiation involved in bone development"/>
    <property type="evidence" value="ECO:0007669"/>
    <property type="project" value="Ensembl"/>
</dbReference>
<evidence type="ECO:0000256" key="2">
    <source>
        <dbReference type="ARBA" id="ARBA00004496"/>
    </source>
</evidence>
<protein>
    <recommendedName>
        <fullName evidence="6">Ran-binding protein 3-like</fullName>
    </recommendedName>
</protein>
<dbReference type="PANTHER" id="PTHR23138:SF88">
    <property type="entry name" value="RAN-BINDING PROTEIN 3-LIKE"/>
    <property type="match status" value="1"/>
</dbReference>
<evidence type="ECO:0000313" key="10">
    <source>
        <dbReference type="Proteomes" id="UP000472272"/>
    </source>
</evidence>
<evidence type="ECO:0000313" key="9">
    <source>
        <dbReference type="Ensembl" id="ENSPMRP00000017167.1"/>
    </source>
</evidence>
<reference evidence="9" key="3">
    <citation type="submission" date="2025-09" db="UniProtKB">
        <authorList>
            <consortium name="Ensembl"/>
        </authorList>
    </citation>
    <scope>IDENTIFICATION</scope>
</reference>
<dbReference type="GO" id="GO:0005634">
    <property type="term" value="C:nucleus"/>
    <property type="evidence" value="ECO:0007669"/>
    <property type="project" value="UniProtKB-SubCell"/>
</dbReference>
<dbReference type="InterPro" id="IPR000156">
    <property type="entry name" value="Ran_bind_dom"/>
</dbReference>
<dbReference type="GO" id="GO:0045663">
    <property type="term" value="P:positive regulation of myoblast differentiation"/>
    <property type="evidence" value="ECO:0007669"/>
    <property type="project" value="Ensembl"/>
</dbReference>
<dbReference type="GeneTree" id="ENSGT00940000161387"/>
<dbReference type="GO" id="GO:0045668">
    <property type="term" value="P:negative regulation of osteoblast differentiation"/>
    <property type="evidence" value="ECO:0007669"/>
    <property type="project" value="Ensembl"/>
</dbReference>
<dbReference type="Pfam" id="PF00638">
    <property type="entry name" value="Ran_BP1"/>
    <property type="match status" value="1"/>
</dbReference>
<dbReference type="AlphaFoldDB" id="A0A670J1D6"/>
<dbReference type="GO" id="GO:0046332">
    <property type="term" value="F:SMAD binding"/>
    <property type="evidence" value="ECO:0007669"/>
    <property type="project" value="Ensembl"/>
</dbReference>
<dbReference type="CTD" id="202151"/>
<dbReference type="PANTHER" id="PTHR23138">
    <property type="entry name" value="RAN BINDING PROTEIN"/>
    <property type="match status" value="1"/>
</dbReference>
<dbReference type="GO" id="GO:0006611">
    <property type="term" value="P:protein export from nucleus"/>
    <property type="evidence" value="ECO:0007669"/>
    <property type="project" value="TreeGrafter"/>
</dbReference>
<gene>
    <name evidence="9" type="primary">RANBP3L</name>
</gene>
<evidence type="ECO:0000256" key="5">
    <source>
        <dbReference type="ARBA" id="ARBA00059866"/>
    </source>
</evidence>
<dbReference type="Proteomes" id="UP000472272">
    <property type="component" value="Chromosome 11"/>
</dbReference>
<organism evidence="9 10">
    <name type="scientific">Podarcis muralis</name>
    <name type="common">Wall lizard</name>
    <name type="synonym">Lacerta muralis</name>
    <dbReference type="NCBI Taxonomy" id="64176"/>
    <lineage>
        <taxon>Eukaryota</taxon>
        <taxon>Metazoa</taxon>
        <taxon>Chordata</taxon>
        <taxon>Craniata</taxon>
        <taxon>Vertebrata</taxon>
        <taxon>Euteleostomi</taxon>
        <taxon>Lepidosauria</taxon>
        <taxon>Squamata</taxon>
        <taxon>Bifurcata</taxon>
        <taxon>Unidentata</taxon>
        <taxon>Episquamata</taxon>
        <taxon>Laterata</taxon>
        <taxon>Lacertibaenia</taxon>
        <taxon>Lacertidae</taxon>
        <taxon>Podarcis</taxon>
    </lineage>
</organism>
<evidence type="ECO:0000259" key="8">
    <source>
        <dbReference type="PROSITE" id="PS50196"/>
    </source>
</evidence>
<dbReference type="GO" id="GO:0005737">
    <property type="term" value="C:cytoplasm"/>
    <property type="evidence" value="ECO:0007669"/>
    <property type="project" value="UniProtKB-SubCell"/>
</dbReference>
<keyword evidence="10" id="KW-1185">Reference proteome</keyword>
<dbReference type="SMART" id="SM00160">
    <property type="entry name" value="RanBD"/>
    <property type="match status" value="1"/>
</dbReference>
<dbReference type="PROSITE" id="PS50196">
    <property type="entry name" value="RANBD1"/>
    <property type="match status" value="1"/>
</dbReference>
<accession>A0A670J1D6</accession>
<evidence type="ECO:0000256" key="4">
    <source>
        <dbReference type="ARBA" id="ARBA00023242"/>
    </source>
</evidence>
<feature type="domain" description="RanBD1" evidence="8">
    <location>
        <begin position="335"/>
        <end position="416"/>
    </location>
</feature>
<evidence type="ECO:0000256" key="7">
    <source>
        <dbReference type="SAM" id="MobiDB-lite"/>
    </source>
</evidence>
<proteinExistence type="predicted"/>
<keyword evidence="4" id="KW-0539">Nucleus</keyword>
<dbReference type="FunFam" id="2.30.29.30:FF:000228">
    <property type="entry name" value="ran-binding protein 3-like isoform X2"/>
    <property type="match status" value="1"/>
</dbReference>
<dbReference type="RefSeq" id="XP_028604908.1">
    <property type="nucleotide sequence ID" value="XM_028749075.1"/>
</dbReference>
<reference evidence="9" key="2">
    <citation type="submission" date="2025-08" db="UniProtKB">
        <authorList>
            <consortium name="Ensembl"/>
        </authorList>
    </citation>
    <scope>IDENTIFICATION</scope>
</reference>
<evidence type="ECO:0000256" key="6">
    <source>
        <dbReference type="ARBA" id="ARBA00068028"/>
    </source>
</evidence>
<feature type="region of interest" description="Disordered" evidence="7">
    <location>
        <begin position="278"/>
        <end position="308"/>
    </location>
</feature>
<dbReference type="InterPro" id="IPR045255">
    <property type="entry name" value="RanBP1-like"/>
</dbReference>
<comment type="function">
    <text evidence="5">Nuclear export factor for BMP-specific SMAD1/5/8 that plays a critical role in terminating BMP signaling and regulating mesenchymal stem cell differentiation by blocking osteoblast differentiation to promote myogenic differention. Directly recognizes dephosphorylated SMAD1/5/8 and mediates their nuclear export in a Ran-dependent manner.</text>
</comment>
<comment type="subcellular location">
    <subcellularLocation>
        <location evidence="2">Cytoplasm</location>
    </subcellularLocation>
    <subcellularLocation>
        <location evidence="1">Nucleus</location>
    </subcellularLocation>
</comment>
<dbReference type="Gene3D" id="2.30.29.30">
    <property type="entry name" value="Pleckstrin-homology domain (PH domain)/Phosphotyrosine-binding domain (PTB)"/>
    <property type="match status" value="1"/>
</dbReference>
<dbReference type="InterPro" id="IPR011993">
    <property type="entry name" value="PH-like_dom_sf"/>
</dbReference>
<dbReference type="CDD" id="cd13180">
    <property type="entry name" value="RanBD_RanBP3"/>
    <property type="match status" value="1"/>
</dbReference>
<evidence type="ECO:0000256" key="3">
    <source>
        <dbReference type="ARBA" id="ARBA00022490"/>
    </source>
</evidence>